<feature type="transmembrane region" description="Helical" evidence="7">
    <location>
        <begin position="502"/>
        <end position="519"/>
    </location>
</feature>
<dbReference type="InterPro" id="IPR051393">
    <property type="entry name" value="ABC_transporter_permease"/>
</dbReference>
<feature type="domain" description="ABC transmembrane type-1" evidence="8">
    <location>
        <begin position="590"/>
        <end position="813"/>
    </location>
</feature>
<evidence type="ECO:0000313" key="10">
    <source>
        <dbReference type="Proteomes" id="UP000027982"/>
    </source>
</evidence>
<dbReference type="PROSITE" id="PS50928">
    <property type="entry name" value="ABC_TM1"/>
    <property type="match status" value="1"/>
</dbReference>
<keyword evidence="3" id="KW-1003">Cell membrane</keyword>
<dbReference type="GO" id="GO:0005886">
    <property type="term" value="C:plasma membrane"/>
    <property type="evidence" value="ECO:0007669"/>
    <property type="project" value="UniProtKB-SubCell"/>
</dbReference>
<dbReference type="eggNOG" id="COG1175">
    <property type="taxonomic scope" value="Bacteria"/>
</dbReference>
<keyword evidence="2 7" id="KW-0813">Transport</keyword>
<proteinExistence type="inferred from homology"/>
<dbReference type="EMBL" id="CP007139">
    <property type="protein sequence ID" value="AIE86158.1"/>
    <property type="molecule type" value="Genomic_DNA"/>
</dbReference>
<gene>
    <name evidence="9" type="ORF">OP10G_2790</name>
</gene>
<dbReference type="STRING" id="661478.OP10G_2790"/>
<dbReference type="Proteomes" id="UP000027982">
    <property type="component" value="Chromosome"/>
</dbReference>
<feature type="transmembrane region" description="Helical" evidence="7">
    <location>
        <begin position="594"/>
        <end position="615"/>
    </location>
</feature>
<evidence type="ECO:0000259" key="8">
    <source>
        <dbReference type="PROSITE" id="PS50928"/>
    </source>
</evidence>
<comment type="subcellular location">
    <subcellularLocation>
        <location evidence="1 7">Cell membrane</location>
        <topology evidence="1 7">Multi-pass membrane protein</topology>
    </subcellularLocation>
</comment>
<organism evidence="9 10">
    <name type="scientific">Fimbriimonas ginsengisoli Gsoil 348</name>
    <dbReference type="NCBI Taxonomy" id="661478"/>
    <lineage>
        <taxon>Bacteria</taxon>
        <taxon>Bacillati</taxon>
        <taxon>Armatimonadota</taxon>
        <taxon>Fimbriimonadia</taxon>
        <taxon>Fimbriimonadales</taxon>
        <taxon>Fimbriimonadaceae</taxon>
        <taxon>Fimbriimonas</taxon>
    </lineage>
</organism>
<dbReference type="AlphaFoldDB" id="A0A068NRJ9"/>
<dbReference type="InterPro" id="IPR000515">
    <property type="entry name" value="MetI-like"/>
</dbReference>
<dbReference type="Gene3D" id="3.40.190.10">
    <property type="entry name" value="Periplasmic binding protein-like II"/>
    <property type="match status" value="1"/>
</dbReference>
<accession>A0A068NRJ9</accession>
<dbReference type="GO" id="GO:0055085">
    <property type="term" value="P:transmembrane transport"/>
    <property type="evidence" value="ECO:0007669"/>
    <property type="project" value="InterPro"/>
</dbReference>
<dbReference type="InterPro" id="IPR006059">
    <property type="entry name" value="SBP"/>
</dbReference>
<dbReference type="HOGENOM" id="CLU_343494_0_0_0"/>
<evidence type="ECO:0000256" key="7">
    <source>
        <dbReference type="RuleBase" id="RU363032"/>
    </source>
</evidence>
<keyword evidence="5 7" id="KW-1133">Transmembrane helix</keyword>
<dbReference type="KEGG" id="fgi:OP10G_2790"/>
<dbReference type="RefSeq" id="WP_025225299.1">
    <property type="nucleotide sequence ID" value="NZ_CP007139.1"/>
</dbReference>
<dbReference type="Pfam" id="PF00528">
    <property type="entry name" value="BPD_transp_1"/>
    <property type="match status" value="1"/>
</dbReference>
<dbReference type="Gene3D" id="1.10.3720.10">
    <property type="entry name" value="MetI-like"/>
    <property type="match status" value="1"/>
</dbReference>
<evidence type="ECO:0000256" key="1">
    <source>
        <dbReference type="ARBA" id="ARBA00004651"/>
    </source>
</evidence>
<evidence type="ECO:0000256" key="6">
    <source>
        <dbReference type="ARBA" id="ARBA00023136"/>
    </source>
</evidence>
<comment type="similarity">
    <text evidence="7">Belongs to the binding-protein-dependent transport system permease family.</text>
</comment>
<dbReference type="OrthoDB" id="9780991at2"/>
<feature type="transmembrane region" description="Helical" evidence="7">
    <location>
        <begin position="627"/>
        <end position="649"/>
    </location>
</feature>
<keyword evidence="6 7" id="KW-0472">Membrane</keyword>
<dbReference type="SUPFAM" id="SSF53850">
    <property type="entry name" value="Periplasmic binding protein-like II"/>
    <property type="match status" value="1"/>
</dbReference>
<keyword evidence="4 7" id="KW-0812">Transmembrane</keyword>
<evidence type="ECO:0000313" key="9">
    <source>
        <dbReference type="EMBL" id="AIE86158.1"/>
    </source>
</evidence>
<feature type="transmembrane region" description="Helical" evidence="7">
    <location>
        <begin position="531"/>
        <end position="555"/>
    </location>
</feature>
<dbReference type="CDD" id="cd06261">
    <property type="entry name" value="TM_PBP2"/>
    <property type="match status" value="1"/>
</dbReference>
<dbReference type="SUPFAM" id="SSF161098">
    <property type="entry name" value="MetI-like"/>
    <property type="match status" value="1"/>
</dbReference>
<reference evidence="9 10" key="1">
    <citation type="journal article" date="2014" name="PLoS ONE">
        <title>The first complete genome sequence of the class fimbriimonadia in the phylum armatimonadetes.</title>
        <authorList>
            <person name="Hu Z.Y."/>
            <person name="Wang Y.Z."/>
            <person name="Im W.T."/>
            <person name="Wang S.Y."/>
            <person name="Zhao G.P."/>
            <person name="Zheng H.J."/>
            <person name="Quan Z.X."/>
        </authorList>
    </citation>
    <scope>NUCLEOTIDE SEQUENCE [LARGE SCALE GENOMIC DNA]</scope>
    <source>
        <strain evidence="9">Gsoil 348</strain>
    </source>
</reference>
<sequence>MEKSPRFYRRLSSFFVFLLLLLAQAPAQRTLKFWAVTGSVLDVEMYRSIARDFERANNVHVEVTPIAWGNFQMKYFTAMAAGLPPDIGVTNLGGPFDYGTVGGLVDLLADFPEEAKELEKQFDPKLLEMFGVGGKLYGIPCDLSTLVTYYRTDIFKKLGLRAPQTWSELNKTIGTLEANGYQYYFGFTNGAQWAIGLYTMPYGLPGLQRKPDGTLTVNWENPKYQEAVMEALRLWHMHNSPGKDLGSRVVGMFRSDNPGEAIPLMLELHTNFSGIHHDVPELDGKWDIAPWPKADDGRPYNVMGGTSYVIFRKSKMKREAMAWMRYLLSNPVQEKMVLMHLQRSTDLGMPLPSPKSMWSNEAESFWNQPSLASSRKLFDVLRSVYPSFATVEPIHGSTEANRLESNLLDQMGTYILDHLDGLARQKGMSRSELIRAFGAGKFTDEHAALEQDIAAQLKKGYGEIAPKALELLRSETARYQARYGDIIDRLPQLERQTNILDYVKWAAAAVLFGLTALVVGRPKYRKHAISYLFVATPLVLAIVFVFVPAVVALFLSMTDYHPVLPLSTAAWVGTENYKTIVHSGDLTASFGRTIVYALFSMPVGIVISLVCAYLLNYKLKGQRFWRFLYFSPLVTSVVSIALIFGQLFLGGPQGWLNALLMKLHLVKDPIQFLTSEHYFLDCVIILAIWQGLAFTILVFLAGLQQVPDALYEAAEIDGAGTSRRFWHIALPGIRPQLFFVTVLGLIGSFQVFEVIYTLAGKSGDAGARFGPNDSALTVVPLIFHTAFETYEMGKSAAIAYVLFAVILLLTAAQAFFYRRAEARS</sequence>
<dbReference type="CDD" id="cd21631">
    <property type="entry name" value="RHH_CopG_NikR-like"/>
    <property type="match status" value="1"/>
</dbReference>
<feature type="transmembrane region" description="Helical" evidence="7">
    <location>
        <begin position="737"/>
        <end position="759"/>
    </location>
</feature>
<dbReference type="PANTHER" id="PTHR30193:SF37">
    <property type="entry name" value="INNER MEMBRANE ABC TRANSPORTER PERMEASE PROTEIN YCJO"/>
    <property type="match status" value="1"/>
</dbReference>
<feature type="transmembrane region" description="Helical" evidence="7">
    <location>
        <begin position="797"/>
        <end position="817"/>
    </location>
</feature>
<feature type="transmembrane region" description="Helical" evidence="7">
    <location>
        <begin position="678"/>
        <end position="701"/>
    </location>
</feature>
<evidence type="ECO:0000256" key="5">
    <source>
        <dbReference type="ARBA" id="ARBA00022989"/>
    </source>
</evidence>
<name>A0A068NRJ9_FIMGI</name>
<keyword evidence="10" id="KW-1185">Reference proteome</keyword>
<evidence type="ECO:0000256" key="2">
    <source>
        <dbReference type="ARBA" id="ARBA00022448"/>
    </source>
</evidence>
<dbReference type="InterPro" id="IPR035906">
    <property type="entry name" value="MetI-like_sf"/>
</dbReference>
<protein>
    <submittedName>
        <fullName evidence="9">Binding-protein-dependent transport systems inner membrane component</fullName>
    </submittedName>
</protein>
<evidence type="ECO:0000256" key="3">
    <source>
        <dbReference type="ARBA" id="ARBA00022475"/>
    </source>
</evidence>
<evidence type="ECO:0000256" key="4">
    <source>
        <dbReference type="ARBA" id="ARBA00022692"/>
    </source>
</evidence>
<dbReference type="Pfam" id="PF01547">
    <property type="entry name" value="SBP_bac_1"/>
    <property type="match status" value="1"/>
</dbReference>
<dbReference type="PANTHER" id="PTHR30193">
    <property type="entry name" value="ABC TRANSPORTER PERMEASE PROTEIN"/>
    <property type="match status" value="1"/>
</dbReference>